<dbReference type="Gene3D" id="2.60.40.1090">
    <property type="entry name" value="Fimbrial-type adhesion domain"/>
    <property type="match status" value="1"/>
</dbReference>
<feature type="chain" id="PRO_5030087426" evidence="5">
    <location>
        <begin position="22"/>
        <end position="353"/>
    </location>
</feature>
<dbReference type="GO" id="GO:0009289">
    <property type="term" value="C:pilus"/>
    <property type="evidence" value="ECO:0007669"/>
    <property type="project" value="UniProtKB-SubCell"/>
</dbReference>
<organism evidence="7">
    <name type="scientific">Salmonella enterica I</name>
    <dbReference type="NCBI Taxonomy" id="59201"/>
    <lineage>
        <taxon>Bacteria</taxon>
        <taxon>Pseudomonadati</taxon>
        <taxon>Pseudomonadota</taxon>
        <taxon>Gammaproteobacteria</taxon>
        <taxon>Enterobacterales</taxon>
        <taxon>Enterobacteriaceae</taxon>
        <taxon>Salmonella</taxon>
    </lineage>
</organism>
<dbReference type="EMBL" id="AAKXRS010000004">
    <property type="protein sequence ID" value="ECW8172779.1"/>
    <property type="molecule type" value="Genomic_DNA"/>
</dbReference>
<evidence type="ECO:0000256" key="2">
    <source>
        <dbReference type="ARBA" id="ARBA00006671"/>
    </source>
</evidence>
<comment type="similarity">
    <text evidence="2">Belongs to the fimbrial protein family.</text>
</comment>
<dbReference type="InterPro" id="IPR000259">
    <property type="entry name" value="Adhesion_dom_fimbrial"/>
</dbReference>
<dbReference type="InterPro" id="IPR050263">
    <property type="entry name" value="Bact_Fimbrial_Adh_Pro"/>
</dbReference>
<accession>A0A3V7N1P4</accession>
<name>A0A3V7N1P4_SALET</name>
<feature type="domain" description="Fimbrial-type adhesion" evidence="6">
    <location>
        <begin position="207"/>
        <end position="353"/>
    </location>
</feature>
<feature type="signal peptide" evidence="5">
    <location>
        <begin position="1"/>
        <end position="21"/>
    </location>
</feature>
<protein>
    <submittedName>
        <fullName evidence="7">Fimbrial protein StkG</fullName>
    </submittedName>
</protein>
<dbReference type="GO" id="GO:0043709">
    <property type="term" value="P:cell adhesion involved in single-species biofilm formation"/>
    <property type="evidence" value="ECO:0007669"/>
    <property type="project" value="TreeGrafter"/>
</dbReference>
<reference evidence="7" key="1">
    <citation type="submission" date="2019-09" db="EMBL/GenBank/DDBJ databases">
        <authorList>
            <person name="Ashton P.M."/>
            <person name="Dallman T."/>
            <person name="Nair S."/>
            <person name="De Pinna E."/>
            <person name="Peters T."/>
            <person name="Grant K."/>
        </authorList>
    </citation>
    <scope>NUCLEOTIDE SEQUENCE</scope>
    <source>
        <strain evidence="7">804504</strain>
    </source>
</reference>
<evidence type="ECO:0000256" key="3">
    <source>
        <dbReference type="ARBA" id="ARBA00022729"/>
    </source>
</evidence>
<comment type="caution">
    <text evidence="7">The sequence shown here is derived from an EMBL/GenBank/DDBJ whole genome shotgun (WGS) entry which is preliminary data.</text>
</comment>
<keyword evidence="3 5" id="KW-0732">Signal</keyword>
<dbReference type="AlphaFoldDB" id="A0A3V7N1P4"/>
<comment type="subcellular location">
    <subcellularLocation>
        <location evidence="1">Fimbrium</location>
    </subcellularLocation>
</comment>
<dbReference type="NCBIfam" id="NF011833">
    <property type="entry name" value="PRK15305.1"/>
    <property type="match status" value="1"/>
</dbReference>
<dbReference type="PANTHER" id="PTHR33420">
    <property type="entry name" value="FIMBRIAL SUBUNIT ELFA-RELATED"/>
    <property type="match status" value="1"/>
</dbReference>
<dbReference type="PANTHER" id="PTHR33420:SF12">
    <property type="entry name" value="FIMBRIN-LIKE PROTEIN FIMI-RELATED"/>
    <property type="match status" value="1"/>
</dbReference>
<dbReference type="InterPro" id="IPR036937">
    <property type="entry name" value="Adhesion_dom_fimbrial_sf"/>
</dbReference>
<proteinExistence type="inferred from homology"/>
<sequence>MRLKHFWLALIAIGASGAAHAAMECKFNDGNTRTIMPGMSTMIVPLPPGTISVPTQISPTILLEFDTPLQSSCNVGNDGESVWQMTDNALLWGNVNGHATFRTNVEGIYYTLAIYPDANTVTAWFPPQAGSYYETGDANNDEGVVNARYWHARMDIYQDPTFKGLPTNVEFLTAAGGMLGHAVIGDPHTGTESDHPRVPININDMSFQLPLHAPSCVLRAPTTVDLGDWYRSDLENDNTTEVSFKIEGSCANVIEVDAKVVSEHTTSDGALFTNSITSNSSVTAAKGVGVKLRTPAYSQIHNNQSETIAAGNPIGAPVYQVSATYNAKLVKTNTEAVTPGVFGTTITFQVTYQ</sequence>
<dbReference type="Pfam" id="PF00419">
    <property type="entry name" value="Fimbrial"/>
    <property type="match status" value="1"/>
</dbReference>
<evidence type="ECO:0000256" key="1">
    <source>
        <dbReference type="ARBA" id="ARBA00004561"/>
    </source>
</evidence>
<gene>
    <name evidence="7" type="ORF">F3613_04590</name>
</gene>
<evidence type="ECO:0000256" key="5">
    <source>
        <dbReference type="SAM" id="SignalP"/>
    </source>
</evidence>
<evidence type="ECO:0000313" key="7">
    <source>
        <dbReference type="EMBL" id="ECW8172779.1"/>
    </source>
</evidence>
<keyword evidence="4" id="KW-0281">Fimbrium</keyword>
<evidence type="ECO:0000259" key="6">
    <source>
        <dbReference type="Pfam" id="PF00419"/>
    </source>
</evidence>
<dbReference type="SUPFAM" id="SSF49401">
    <property type="entry name" value="Bacterial adhesins"/>
    <property type="match status" value="1"/>
</dbReference>
<dbReference type="InterPro" id="IPR008966">
    <property type="entry name" value="Adhesion_dom_sf"/>
</dbReference>
<evidence type="ECO:0000256" key="4">
    <source>
        <dbReference type="ARBA" id="ARBA00023263"/>
    </source>
</evidence>